<keyword evidence="8" id="KW-1133">Transmembrane helix</keyword>
<protein>
    <submittedName>
        <fullName evidence="10">C-type cytochrome</fullName>
    </submittedName>
</protein>
<feature type="transmembrane region" description="Helical" evidence="8">
    <location>
        <begin position="23"/>
        <end position="45"/>
    </location>
</feature>
<dbReference type="PANTHER" id="PTHR11961">
    <property type="entry name" value="CYTOCHROME C"/>
    <property type="match status" value="1"/>
</dbReference>
<reference evidence="10 11" key="1">
    <citation type="submission" date="2020-04" db="EMBL/GenBank/DDBJ databases">
        <title>Enterovirga sp. isolate from soil.</title>
        <authorList>
            <person name="Chea S."/>
            <person name="Kim D.-U."/>
        </authorList>
    </citation>
    <scope>NUCLEOTIDE SEQUENCE [LARGE SCALE GENOMIC DNA]</scope>
    <source>
        <strain evidence="10 11">DB1703</strain>
    </source>
</reference>
<keyword evidence="3 6" id="KW-0479">Metal-binding</keyword>
<keyword evidence="2 6" id="KW-0349">Heme</keyword>
<dbReference type="RefSeq" id="WP_171216337.1">
    <property type="nucleotide sequence ID" value="NZ_JABEPP010000001.1"/>
</dbReference>
<evidence type="ECO:0000259" key="9">
    <source>
        <dbReference type="PROSITE" id="PS51007"/>
    </source>
</evidence>
<dbReference type="InterPro" id="IPR036909">
    <property type="entry name" value="Cyt_c-like_dom_sf"/>
</dbReference>
<keyword evidence="11" id="KW-1185">Reference proteome</keyword>
<keyword evidence="5 6" id="KW-0408">Iron</keyword>
<keyword evidence="1" id="KW-0813">Transport</keyword>
<evidence type="ECO:0000256" key="6">
    <source>
        <dbReference type="PROSITE-ProRule" id="PRU00433"/>
    </source>
</evidence>
<dbReference type="PRINTS" id="PR00604">
    <property type="entry name" value="CYTCHRMECIAB"/>
</dbReference>
<feature type="region of interest" description="Disordered" evidence="7">
    <location>
        <begin position="196"/>
        <end position="272"/>
    </location>
</feature>
<dbReference type="Gene3D" id="1.10.760.10">
    <property type="entry name" value="Cytochrome c-like domain"/>
    <property type="match status" value="1"/>
</dbReference>
<evidence type="ECO:0000256" key="3">
    <source>
        <dbReference type="ARBA" id="ARBA00022723"/>
    </source>
</evidence>
<dbReference type="SUPFAM" id="SSF46626">
    <property type="entry name" value="Cytochrome c"/>
    <property type="match status" value="1"/>
</dbReference>
<feature type="domain" description="Cytochrome c" evidence="9">
    <location>
        <begin position="86"/>
        <end position="186"/>
    </location>
</feature>
<keyword evidence="4" id="KW-0249">Electron transport</keyword>
<dbReference type="Pfam" id="PF00034">
    <property type="entry name" value="Cytochrom_C"/>
    <property type="match status" value="1"/>
</dbReference>
<dbReference type="InterPro" id="IPR002327">
    <property type="entry name" value="Cyt_c_1A/1B"/>
</dbReference>
<organism evidence="10 11">
    <name type="scientific">Enterovirga aerilata</name>
    <dbReference type="NCBI Taxonomy" id="2730920"/>
    <lineage>
        <taxon>Bacteria</taxon>
        <taxon>Pseudomonadati</taxon>
        <taxon>Pseudomonadota</taxon>
        <taxon>Alphaproteobacteria</taxon>
        <taxon>Hyphomicrobiales</taxon>
        <taxon>Methylobacteriaceae</taxon>
        <taxon>Enterovirga</taxon>
    </lineage>
</organism>
<dbReference type="EMBL" id="JABEPP010000001">
    <property type="protein sequence ID" value="NNM70799.1"/>
    <property type="molecule type" value="Genomic_DNA"/>
</dbReference>
<keyword evidence="8" id="KW-0812">Transmembrane</keyword>
<comment type="caution">
    <text evidence="10">The sequence shown here is derived from an EMBL/GenBank/DDBJ whole genome shotgun (WGS) entry which is preliminary data.</text>
</comment>
<dbReference type="GO" id="GO:0020037">
    <property type="term" value="F:heme binding"/>
    <property type="evidence" value="ECO:0007669"/>
    <property type="project" value="InterPro"/>
</dbReference>
<dbReference type="GO" id="GO:0009055">
    <property type="term" value="F:electron transfer activity"/>
    <property type="evidence" value="ECO:0007669"/>
    <property type="project" value="InterPro"/>
</dbReference>
<gene>
    <name evidence="10" type="ORF">HJG44_00095</name>
</gene>
<evidence type="ECO:0000313" key="10">
    <source>
        <dbReference type="EMBL" id="NNM70799.1"/>
    </source>
</evidence>
<dbReference type="Proteomes" id="UP000564885">
    <property type="component" value="Unassembled WGS sequence"/>
</dbReference>
<dbReference type="GO" id="GO:0046872">
    <property type="term" value="F:metal ion binding"/>
    <property type="evidence" value="ECO:0007669"/>
    <property type="project" value="UniProtKB-KW"/>
</dbReference>
<proteinExistence type="predicted"/>
<dbReference type="AlphaFoldDB" id="A0A849I343"/>
<evidence type="ECO:0000256" key="2">
    <source>
        <dbReference type="ARBA" id="ARBA00022617"/>
    </source>
</evidence>
<evidence type="ECO:0000256" key="7">
    <source>
        <dbReference type="SAM" id="MobiDB-lite"/>
    </source>
</evidence>
<feature type="compositionally biased region" description="Low complexity" evidence="7">
    <location>
        <begin position="222"/>
        <end position="265"/>
    </location>
</feature>
<sequence length="272" mass="27530">MAIQSAGGTHPGGGRDPLLGNKIAGATLGALLLAMGLNIFSGIIYTPKKPAVPGYDLPAPEAGASAGGASDQQAQAEPLPVRLANADPAKGQAAAKKCQACHAFEKGGPNKIGPNLYGTIGHPKAGHAGFNYSAAMKGKGGEWTFEDMDAFLANPKGFVPGTIMAFAGISNPKERADVIRYLQTLADNPVPLPAAEAAPAAQPAAAPGPSQTQQQPTPPTPGQRAEPAPAPLQATPQPAEPQTQPGAQQQPAPTRPADPAQATPPQTEPKPQ</sequence>
<dbReference type="PROSITE" id="PS51007">
    <property type="entry name" value="CYTC"/>
    <property type="match status" value="1"/>
</dbReference>
<name>A0A849I343_9HYPH</name>
<dbReference type="InterPro" id="IPR009056">
    <property type="entry name" value="Cyt_c-like_dom"/>
</dbReference>
<keyword evidence="8" id="KW-0472">Membrane</keyword>
<evidence type="ECO:0000256" key="4">
    <source>
        <dbReference type="ARBA" id="ARBA00022982"/>
    </source>
</evidence>
<evidence type="ECO:0000256" key="8">
    <source>
        <dbReference type="SAM" id="Phobius"/>
    </source>
</evidence>
<accession>A0A849I343</accession>
<feature type="compositionally biased region" description="Low complexity" evidence="7">
    <location>
        <begin position="196"/>
        <end position="215"/>
    </location>
</feature>
<evidence type="ECO:0000313" key="11">
    <source>
        <dbReference type="Proteomes" id="UP000564885"/>
    </source>
</evidence>
<evidence type="ECO:0000256" key="5">
    <source>
        <dbReference type="ARBA" id="ARBA00023004"/>
    </source>
</evidence>
<evidence type="ECO:0000256" key="1">
    <source>
        <dbReference type="ARBA" id="ARBA00022448"/>
    </source>
</evidence>